<evidence type="ECO:0000313" key="1">
    <source>
        <dbReference type="EMBL" id="KAG0275811.1"/>
    </source>
</evidence>
<reference evidence="1" key="1">
    <citation type="journal article" date="2020" name="Fungal Divers.">
        <title>Resolving the Mortierellaceae phylogeny through synthesis of multi-gene phylogenetics and phylogenomics.</title>
        <authorList>
            <person name="Vandepol N."/>
            <person name="Liber J."/>
            <person name="Desiro A."/>
            <person name="Na H."/>
            <person name="Kennedy M."/>
            <person name="Barry K."/>
            <person name="Grigoriev I.V."/>
            <person name="Miller A.N."/>
            <person name="O'Donnell K."/>
            <person name="Stajich J.E."/>
            <person name="Bonito G."/>
        </authorList>
    </citation>
    <scope>NUCLEOTIDE SEQUENCE</scope>
    <source>
        <strain evidence="1">NRRL 28262</strain>
    </source>
</reference>
<dbReference type="EMBL" id="JAAAIL010000434">
    <property type="protein sequence ID" value="KAG0275811.1"/>
    <property type="molecule type" value="Genomic_DNA"/>
</dbReference>
<comment type="caution">
    <text evidence="1">The sequence shown here is derived from an EMBL/GenBank/DDBJ whole genome shotgun (WGS) entry which is preliminary data.</text>
</comment>
<protein>
    <submittedName>
        <fullName evidence="1">Uncharacterized protein</fullName>
    </submittedName>
</protein>
<organism evidence="1 2">
    <name type="scientific">Linnemannia exigua</name>
    <dbReference type="NCBI Taxonomy" id="604196"/>
    <lineage>
        <taxon>Eukaryota</taxon>
        <taxon>Fungi</taxon>
        <taxon>Fungi incertae sedis</taxon>
        <taxon>Mucoromycota</taxon>
        <taxon>Mortierellomycotina</taxon>
        <taxon>Mortierellomycetes</taxon>
        <taxon>Mortierellales</taxon>
        <taxon>Mortierellaceae</taxon>
        <taxon>Linnemannia</taxon>
    </lineage>
</organism>
<dbReference type="Proteomes" id="UP001194580">
    <property type="component" value="Unassembled WGS sequence"/>
</dbReference>
<dbReference type="AlphaFoldDB" id="A0AAD4DFW8"/>
<accession>A0AAD4DFW8</accession>
<proteinExistence type="predicted"/>
<name>A0AAD4DFW8_9FUNG</name>
<keyword evidence="2" id="KW-1185">Reference proteome</keyword>
<sequence length="148" mass="17172">MAVFDQSFPQFEDIIHADDPMVWEECIREREDRLTVASIPITNGDKRRLEGNLCGELRRMFDHVRLDQGDVAFAEFRNVEATLRIAIAMFVTQGGYLAFKGRLPKLVETAFDRIKLINGDFYTTIDEPFALRAADNYFQRIDLEYSQL</sequence>
<evidence type="ECO:0000313" key="2">
    <source>
        <dbReference type="Proteomes" id="UP001194580"/>
    </source>
</evidence>
<gene>
    <name evidence="1" type="ORF">BGZ95_008340</name>
</gene>